<evidence type="ECO:0000256" key="4">
    <source>
        <dbReference type="ARBA" id="ARBA00023163"/>
    </source>
</evidence>
<dbReference type="CDD" id="cd06171">
    <property type="entry name" value="Sigma70_r4"/>
    <property type="match status" value="1"/>
</dbReference>
<dbReference type="Gene3D" id="1.10.1740.10">
    <property type="match status" value="1"/>
</dbReference>
<dbReference type="GO" id="GO:0003677">
    <property type="term" value="F:DNA binding"/>
    <property type="evidence" value="ECO:0007669"/>
    <property type="project" value="InterPro"/>
</dbReference>
<reference evidence="7" key="1">
    <citation type="submission" date="2024-07" db="EMBL/GenBank/DDBJ databases">
        <title>Complete genome sequence of Prevotella sp. YM-2024 GTC17253.</title>
        <authorList>
            <person name="Hayashi M."/>
            <person name="Muto Y."/>
            <person name="Tanaka K."/>
            <person name="Niwa H."/>
        </authorList>
    </citation>
    <scope>NUCLEOTIDE SEQUENCE</scope>
    <source>
        <strain evidence="7">GTC17253</strain>
    </source>
</reference>
<dbReference type="Pfam" id="PF04542">
    <property type="entry name" value="Sigma70_r2"/>
    <property type="match status" value="1"/>
</dbReference>
<evidence type="ECO:0000256" key="2">
    <source>
        <dbReference type="ARBA" id="ARBA00023015"/>
    </source>
</evidence>
<comment type="similarity">
    <text evidence="1">Belongs to the sigma-70 factor family. ECF subfamily.</text>
</comment>
<dbReference type="GO" id="GO:0006352">
    <property type="term" value="P:DNA-templated transcription initiation"/>
    <property type="evidence" value="ECO:0007669"/>
    <property type="project" value="InterPro"/>
</dbReference>
<evidence type="ECO:0000259" key="5">
    <source>
        <dbReference type="Pfam" id="PF04542"/>
    </source>
</evidence>
<dbReference type="SUPFAM" id="SSF88946">
    <property type="entry name" value="Sigma2 domain of RNA polymerase sigma factors"/>
    <property type="match status" value="1"/>
</dbReference>
<keyword evidence="2" id="KW-0805">Transcription regulation</keyword>
<dbReference type="Pfam" id="PF08281">
    <property type="entry name" value="Sigma70_r4_2"/>
    <property type="match status" value="1"/>
</dbReference>
<dbReference type="SUPFAM" id="SSF88659">
    <property type="entry name" value="Sigma3 and sigma4 domains of RNA polymerase sigma factors"/>
    <property type="match status" value="1"/>
</dbReference>
<dbReference type="InterPro" id="IPR013249">
    <property type="entry name" value="RNA_pol_sigma70_r4_t2"/>
</dbReference>
<feature type="domain" description="RNA polymerase sigma factor 70 region 4 type 2" evidence="6">
    <location>
        <begin position="125"/>
        <end position="175"/>
    </location>
</feature>
<dbReference type="InterPro" id="IPR014327">
    <property type="entry name" value="RNA_pol_sigma70_bacteroid"/>
</dbReference>
<dbReference type="EMBL" id="AP035785">
    <property type="protein sequence ID" value="BFO72225.1"/>
    <property type="molecule type" value="Genomic_DNA"/>
</dbReference>
<dbReference type="Gene3D" id="1.10.10.10">
    <property type="entry name" value="Winged helix-like DNA-binding domain superfamily/Winged helix DNA-binding domain"/>
    <property type="match status" value="1"/>
</dbReference>
<dbReference type="AlphaFoldDB" id="A0AB33J1P8"/>
<protein>
    <submittedName>
        <fullName evidence="7">RNA polymerase sigma-70 factor</fullName>
    </submittedName>
</protein>
<dbReference type="InterPro" id="IPR007627">
    <property type="entry name" value="RNA_pol_sigma70_r2"/>
</dbReference>
<organism evidence="7">
    <name type="scientific">Prevotella sp. GTC17253</name>
    <dbReference type="NCBI Taxonomy" id="3236793"/>
    <lineage>
        <taxon>Bacteria</taxon>
        <taxon>Pseudomonadati</taxon>
        <taxon>Bacteroidota</taxon>
        <taxon>Bacteroidia</taxon>
        <taxon>Bacteroidales</taxon>
        <taxon>Prevotellaceae</taxon>
        <taxon>Prevotella</taxon>
    </lineage>
</organism>
<keyword evidence="4" id="KW-0804">Transcription</keyword>
<gene>
    <name evidence="7" type="ORF">GTC17253_21910</name>
</gene>
<dbReference type="PANTHER" id="PTHR43133:SF46">
    <property type="entry name" value="RNA POLYMERASE SIGMA-70 FACTOR ECF SUBFAMILY"/>
    <property type="match status" value="1"/>
</dbReference>
<dbReference type="InterPro" id="IPR014284">
    <property type="entry name" value="RNA_pol_sigma-70_dom"/>
</dbReference>
<evidence type="ECO:0000259" key="6">
    <source>
        <dbReference type="Pfam" id="PF08281"/>
    </source>
</evidence>
<proteinExistence type="inferred from homology"/>
<dbReference type="GO" id="GO:0016987">
    <property type="term" value="F:sigma factor activity"/>
    <property type="evidence" value="ECO:0007669"/>
    <property type="project" value="UniProtKB-KW"/>
</dbReference>
<dbReference type="InterPro" id="IPR013324">
    <property type="entry name" value="RNA_pol_sigma_r3/r4-like"/>
</dbReference>
<evidence type="ECO:0000256" key="1">
    <source>
        <dbReference type="ARBA" id="ARBA00010641"/>
    </source>
</evidence>
<sequence>MPRVNIPYETDDETLLQELSKDSMPAFDRLFLKYHGKVLRFVTMFIGDEDEAKDVAQDIFARLWLKRQSMGNIQNLDNYFYITARNAALRNIRHHIIERLDRQHTEIADVPELDTPEFTSRLEACIQEAVAQMPEQRRRIFMMSRYENMSHQEIADELNISKRTVDKHISLALADIRKITIALVLAFINAL</sequence>
<dbReference type="NCBIfam" id="TIGR02937">
    <property type="entry name" value="sigma70-ECF"/>
    <property type="match status" value="1"/>
</dbReference>
<dbReference type="PANTHER" id="PTHR43133">
    <property type="entry name" value="RNA POLYMERASE ECF-TYPE SIGMA FACTO"/>
    <property type="match status" value="1"/>
</dbReference>
<dbReference type="InterPro" id="IPR036388">
    <property type="entry name" value="WH-like_DNA-bd_sf"/>
</dbReference>
<accession>A0AB33J1P8</accession>
<keyword evidence="3" id="KW-0731">Sigma factor</keyword>
<dbReference type="NCBIfam" id="TIGR02985">
    <property type="entry name" value="Sig70_bacteroi1"/>
    <property type="match status" value="1"/>
</dbReference>
<name>A0AB33J1P8_9BACT</name>
<dbReference type="InterPro" id="IPR013325">
    <property type="entry name" value="RNA_pol_sigma_r2"/>
</dbReference>
<feature type="domain" description="RNA polymerase sigma-70 region 2" evidence="5">
    <location>
        <begin position="30"/>
        <end position="94"/>
    </location>
</feature>
<evidence type="ECO:0000256" key="3">
    <source>
        <dbReference type="ARBA" id="ARBA00023082"/>
    </source>
</evidence>
<evidence type="ECO:0000313" key="7">
    <source>
        <dbReference type="EMBL" id="BFO72225.1"/>
    </source>
</evidence>
<dbReference type="InterPro" id="IPR039425">
    <property type="entry name" value="RNA_pol_sigma-70-like"/>
</dbReference>